<sequence>MRRELTVLACSALMAFGAMGGTAVAQQRAAGEALQKAVERTCIVEISSASDGQRIELQNLCFNPRAVRISWGDGRIYDYCLNSSGDVRYVVKLSSNYQLTREQDILLCQ</sequence>
<dbReference type="RefSeq" id="WP_163073812.1">
    <property type="nucleotide sequence ID" value="NZ_CP048630.1"/>
</dbReference>
<proteinExistence type="predicted"/>
<feature type="signal peptide" evidence="1">
    <location>
        <begin position="1"/>
        <end position="20"/>
    </location>
</feature>
<organism evidence="2 3">
    <name type="scientific">Ancylobacter pratisalsi</name>
    <dbReference type="NCBI Taxonomy" id="1745854"/>
    <lineage>
        <taxon>Bacteria</taxon>
        <taxon>Pseudomonadati</taxon>
        <taxon>Pseudomonadota</taxon>
        <taxon>Alphaproteobacteria</taxon>
        <taxon>Hyphomicrobiales</taxon>
        <taxon>Xanthobacteraceae</taxon>
        <taxon>Ancylobacter</taxon>
    </lineage>
</organism>
<gene>
    <name evidence="2" type="ORF">G3A50_02650</name>
</gene>
<evidence type="ECO:0000313" key="2">
    <source>
        <dbReference type="EMBL" id="QIB32725.1"/>
    </source>
</evidence>
<name>A0A6P1YI07_9HYPH</name>
<evidence type="ECO:0000256" key="1">
    <source>
        <dbReference type="SAM" id="SignalP"/>
    </source>
</evidence>
<dbReference type="EMBL" id="CP048630">
    <property type="protein sequence ID" value="QIB32725.1"/>
    <property type="molecule type" value="Genomic_DNA"/>
</dbReference>
<keyword evidence="1" id="KW-0732">Signal</keyword>
<reference evidence="2 3" key="1">
    <citation type="submission" date="2020-02" db="EMBL/GenBank/DDBJ databases">
        <authorList>
            <person name="Li G."/>
        </authorList>
    </citation>
    <scope>NUCLEOTIDE SEQUENCE [LARGE SCALE GENOMIC DNA]</scope>
    <source>
        <strain evidence="2 3">DSM 102029</strain>
    </source>
</reference>
<protein>
    <recommendedName>
        <fullName evidence="4">PepSY domain-containing protein</fullName>
    </recommendedName>
</protein>
<evidence type="ECO:0008006" key="4">
    <source>
        <dbReference type="Google" id="ProtNLM"/>
    </source>
</evidence>
<dbReference type="Proteomes" id="UP000464751">
    <property type="component" value="Chromosome"/>
</dbReference>
<dbReference type="KEGG" id="apra:G3A50_02650"/>
<keyword evidence="3" id="KW-1185">Reference proteome</keyword>
<feature type="chain" id="PRO_5026684001" description="PepSY domain-containing protein" evidence="1">
    <location>
        <begin position="21"/>
        <end position="109"/>
    </location>
</feature>
<dbReference type="AlphaFoldDB" id="A0A6P1YI07"/>
<accession>A0A6P1YI07</accession>
<evidence type="ECO:0000313" key="3">
    <source>
        <dbReference type="Proteomes" id="UP000464751"/>
    </source>
</evidence>